<accession>A0AAX2H9I9</accession>
<reference evidence="1 2" key="1">
    <citation type="submission" date="2017-08" db="EMBL/GenBank/DDBJ databases">
        <authorList>
            <person name="Chaillou S."/>
        </authorList>
    </citation>
    <scope>NUCLEOTIDE SEQUENCE [LARGE SCALE GENOMIC DNA]</scope>
    <source>
        <strain evidence="1 2">MFPA15A1205</strain>
    </source>
</reference>
<proteinExistence type="predicted"/>
<gene>
    <name evidence="1" type="ORF">PLUA15_240368</name>
</gene>
<name>A0AAX2H9I9_9PSED</name>
<dbReference type="Proteomes" id="UP000219564">
    <property type="component" value="Unassembled WGS sequence"/>
</dbReference>
<dbReference type="AlphaFoldDB" id="A0AAX2H9I9"/>
<sequence>MQNKIGNFLIQLQTSSVGSIVYVVRLSAYPHELANPANAQAQTNGCVWGPILSTVLT</sequence>
<dbReference type="EMBL" id="OBKZ01000017">
    <property type="protein sequence ID" value="SOB52955.1"/>
    <property type="molecule type" value="Genomic_DNA"/>
</dbReference>
<evidence type="ECO:0000313" key="2">
    <source>
        <dbReference type="Proteomes" id="UP000219564"/>
    </source>
</evidence>
<evidence type="ECO:0000313" key="1">
    <source>
        <dbReference type="EMBL" id="SOB52955.1"/>
    </source>
</evidence>
<comment type="caution">
    <text evidence="1">The sequence shown here is derived from an EMBL/GenBank/DDBJ whole genome shotgun (WGS) entry which is preliminary data.</text>
</comment>
<protein>
    <submittedName>
        <fullName evidence="1">Uncharacterized protein</fullName>
    </submittedName>
</protein>
<organism evidence="1 2">
    <name type="scientific">Pseudomonas lundensis</name>
    <dbReference type="NCBI Taxonomy" id="86185"/>
    <lineage>
        <taxon>Bacteria</taxon>
        <taxon>Pseudomonadati</taxon>
        <taxon>Pseudomonadota</taxon>
        <taxon>Gammaproteobacteria</taxon>
        <taxon>Pseudomonadales</taxon>
        <taxon>Pseudomonadaceae</taxon>
        <taxon>Pseudomonas</taxon>
    </lineage>
</organism>